<evidence type="ECO:0000256" key="3">
    <source>
        <dbReference type="ARBA" id="ARBA00022692"/>
    </source>
</evidence>
<dbReference type="Pfam" id="PF06271">
    <property type="entry name" value="RDD"/>
    <property type="match status" value="1"/>
</dbReference>
<evidence type="ECO:0000259" key="8">
    <source>
        <dbReference type="Pfam" id="PF06271"/>
    </source>
</evidence>
<reference evidence="9 10" key="1">
    <citation type="submission" date="2019-03" db="EMBL/GenBank/DDBJ databases">
        <title>Reclassification of Micrococcus aloeverae and Micrococcus yunnanensis as later heterotypic synonyms of Micrococcus luteus.</title>
        <authorList>
            <person name="Huang C.-H."/>
        </authorList>
    </citation>
    <scope>NUCLEOTIDE SEQUENCE [LARGE SCALE GENOMIC DNA]</scope>
    <source>
        <strain evidence="9 10">BCRC 12151</strain>
    </source>
</reference>
<evidence type="ECO:0000256" key="2">
    <source>
        <dbReference type="ARBA" id="ARBA00022475"/>
    </source>
</evidence>
<keyword evidence="4 7" id="KW-1133">Transmembrane helix</keyword>
<keyword evidence="3 7" id="KW-0812">Transmembrane</keyword>
<evidence type="ECO:0000256" key="1">
    <source>
        <dbReference type="ARBA" id="ARBA00004651"/>
    </source>
</evidence>
<sequence length="187" mass="19724">MPRVFPACNALPADPDYAGGVARDEKTPRQQRPQGGRSEPLITRREMAGWVDGPGGNIHAGRWPGDRLGLPESGPSSLARPLRRIGALCIDWAIALVISNVFFGGNALATLIALAVMHVLGLSLLATTVGKALVRIQVVPLGGGSTAPVHRILLRTVLLCLVLPLMIVDPDGRSLHDKAAGTVELVM</sequence>
<dbReference type="Proteomes" id="UP000297477">
    <property type="component" value="Unassembled WGS sequence"/>
</dbReference>
<evidence type="ECO:0000256" key="7">
    <source>
        <dbReference type="SAM" id="Phobius"/>
    </source>
</evidence>
<protein>
    <submittedName>
        <fullName evidence="9">RDD family protein</fullName>
    </submittedName>
</protein>
<dbReference type="EMBL" id="SPKT01000005">
    <property type="protein sequence ID" value="TFI00204.1"/>
    <property type="molecule type" value="Genomic_DNA"/>
</dbReference>
<dbReference type="PANTHER" id="PTHR36115:SF6">
    <property type="entry name" value="PROLINE-RICH ANTIGEN HOMOLOG"/>
    <property type="match status" value="1"/>
</dbReference>
<feature type="domain" description="RDD" evidence="8">
    <location>
        <begin position="79"/>
        <end position="181"/>
    </location>
</feature>
<dbReference type="InterPro" id="IPR051791">
    <property type="entry name" value="Pra-immunoreactive"/>
</dbReference>
<comment type="subcellular location">
    <subcellularLocation>
        <location evidence="1">Cell membrane</location>
        <topology evidence="1">Multi-pass membrane protein</topology>
    </subcellularLocation>
</comment>
<keyword evidence="10" id="KW-1185">Reference proteome</keyword>
<dbReference type="InterPro" id="IPR010432">
    <property type="entry name" value="RDD"/>
</dbReference>
<evidence type="ECO:0000256" key="6">
    <source>
        <dbReference type="SAM" id="MobiDB-lite"/>
    </source>
</evidence>
<evidence type="ECO:0000313" key="10">
    <source>
        <dbReference type="Proteomes" id="UP000297477"/>
    </source>
</evidence>
<feature type="transmembrane region" description="Helical" evidence="7">
    <location>
        <begin position="109"/>
        <end position="132"/>
    </location>
</feature>
<keyword evidence="2" id="KW-1003">Cell membrane</keyword>
<evidence type="ECO:0000256" key="5">
    <source>
        <dbReference type="ARBA" id="ARBA00023136"/>
    </source>
</evidence>
<proteinExistence type="predicted"/>
<dbReference type="PANTHER" id="PTHR36115">
    <property type="entry name" value="PROLINE-RICH ANTIGEN HOMOLOG-RELATED"/>
    <property type="match status" value="1"/>
</dbReference>
<feature type="transmembrane region" description="Helical" evidence="7">
    <location>
        <begin position="152"/>
        <end position="168"/>
    </location>
</feature>
<keyword evidence="5 7" id="KW-0472">Membrane</keyword>
<organism evidence="9 10">
    <name type="scientific">Micrococcus lylae</name>
    <dbReference type="NCBI Taxonomy" id="1273"/>
    <lineage>
        <taxon>Bacteria</taxon>
        <taxon>Bacillati</taxon>
        <taxon>Actinomycetota</taxon>
        <taxon>Actinomycetes</taxon>
        <taxon>Micrococcales</taxon>
        <taxon>Micrococcaceae</taxon>
        <taxon>Micrococcus</taxon>
    </lineage>
</organism>
<feature type="region of interest" description="Disordered" evidence="6">
    <location>
        <begin position="15"/>
        <end position="44"/>
    </location>
</feature>
<name>A0ABY2K0U3_9MICC</name>
<evidence type="ECO:0000256" key="4">
    <source>
        <dbReference type="ARBA" id="ARBA00022989"/>
    </source>
</evidence>
<accession>A0ABY2K0U3</accession>
<feature type="transmembrane region" description="Helical" evidence="7">
    <location>
        <begin position="85"/>
        <end position="103"/>
    </location>
</feature>
<gene>
    <name evidence="9" type="ORF">E4A49_03920</name>
</gene>
<comment type="caution">
    <text evidence="9">The sequence shown here is derived from an EMBL/GenBank/DDBJ whole genome shotgun (WGS) entry which is preliminary data.</text>
</comment>
<evidence type="ECO:0000313" key="9">
    <source>
        <dbReference type="EMBL" id="TFI00204.1"/>
    </source>
</evidence>